<feature type="transmembrane region" description="Helical" evidence="7">
    <location>
        <begin position="122"/>
        <end position="147"/>
    </location>
</feature>
<dbReference type="PANTHER" id="PTHR43163:SF3">
    <property type="entry name" value="PEPTIDE ABC TRANSPORTER PERMEASE PROTEIN"/>
    <property type="match status" value="1"/>
</dbReference>
<dbReference type="RefSeq" id="WP_185664966.1">
    <property type="nucleotide sequence ID" value="NZ_JACLAW010000011.1"/>
</dbReference>
<comment type="similarity">
    <text evidence="7">Belongs to the binding-protein-dependent transport system permease family.</text>
</comment>
<dbReference type="Proteomes" id="UP000566813">
    <property type="component" value="Unassembled WGS sequence"/>
</dbReference>
<feature type="transmembrane region" description="Helical" evidence="7">
    <location>
        <begin position="29"/>
        <end position="51"/>
    </location>
</feature>
<feature type="transmembrane region" description="Helical" evidence="7">
    <location>
        <begin position="159"/>
        <end position="182"/>
    </location>
</feature>
<dbReference type="SUPFAM" id="SSF161098">
    <property type="entry name" value="MetI-like"/>
    <property type="match status" value="1"/>
</dbReference>
<keyword evidence="4 7" id="KW-0812">Transmembrane</keyword>
<dbReference type="Gene3D" id="1.10.3720.10">
    <property type="entry name" value="MetI-like"/>
    <property type="match status" value="1"/>
</dbReference>
<dbReference type="GO" id="GO:0005886">
    <property type="term" value="C:plasma membrane"/>
    <property type="evidence" value="ECO:0007669"/>
    <property type="project" value="UniProtKB-SubCell"/>
</dbReference>
<keyword evidence="2 7" id="KW-0813">Transport</keyword>
<dbReference type="GO" id="GO:0055085">
    <property type="term" value="P:transmembrane transport"/>
    <property type="evidence" value="ECO:0007669"/>
    <property type="project" value="InterPro"/>
</dbReference>
<feature type="transmembrane region" description="Helical" evidence="7">
    <location>
        <begin position="202"/>
        <end position="219"/>
    </location>
</feature>
<protein>
    <submittedName>
        <fullName evidence="9">ABC transporter permease</fullName>
    </submittedName>
</protein>
<keyword evidence="10" id="KW-1185">Reference proteome</keyword>
<accession>A0A7X1FTH3</accession>
<dbReference type="Pfam" id="PF00528">
    <property type="entry name" value="BPD_transp_1"/>
    <property type="match status" value="1"/>
</dbReference>
<keyword evidence="5 7" id="KW-1133">Transmembrane helix</keyword>
<dbReference type="InterPro" id="IPR045621">
    <property type="entry name" value="BPD_transp_1_N"/>
</dbReference>
<proteinExistence type="inferred from homology"/>
<keyword evidence="6 7" id="KW-0472">Membrane</keyword>
<keyword evidence="3" id="KW-1003">Cell membrane</keyword>
<dbReference type="InterPro" id="IPR000515">
    <property type="entry name" value="MetI-like"/>
</dbReference>
<dbReference type="EMBL" id="JACLAW010000011">
    <property type="protein sequence ID" value="MBC2666663.1"/>
    <property type="molecule type" value="Genomic_DNA"/>
</dbReference>
<feature type="transmembrane region" description="Helical" evidence="7">
    <location>
        <begin position="268"/>
        <end position="291"/>
    </location>
</feature>
<evidence type="ECO:0000256" key="3">
    <source>
        <dbReference type="ARBA" id="ARBA00022475"/>
    </source>
</evidence>
<dbReference type="PANTHER" id="PTHR43163">
    <property type="entry name" value="DIPEPTIDE TRANSPORT SYSTEM PERMEASE PROTEIN DPPB-RELATED"/>
    <property type="match status" value="1"/>
</dbReference>
<feature type="domain" description="ABC transmembrane type-1" evidence="8">
    <location>
        <begin position="120"/>
        <end position="329"/>
    </location>
</feature>
<evidence type="ECO:0000259" key="8">
    <source>
        <dbReference type="PROSITE" id="PS50928"/>
    </source>
</evidence>
<name>A0A7X1FTH3_9SPHN</name>
<sequence>MSTVAVQPSSAVAPPAPVRRPRKASRWQVLRSLALIVVPVFVAATLITFLLGQASGLDPAAGVAGDAASPEMVARIRHDFGLDRPVAIQYLAWMAGLARGDFGVSWFNGVPVAHLIAQRLPISLSVAGAALVIGVVLGSVLGIAAAVRRGSWLDRGVTAFASLASALPPFVVAIVLILVFSLWLNLLPAAGYIPFSEDPAGWLRIIAIPAAALSVDIVADLSRQLRTGLVTALSENYVTGAVVRGLSPRRILFVHVLRNGAGPALSVLALRVPMLIGGAVVTETIFTMPGIGKMAADSALRGDVPVVQGTLVVSILIVLACNLVINLLLGLLQPATRRKD</sequence>
<dbReference type="InterPro" id="IPR035906">
    <property type="entry name" value="MetI-like_sf"/>
</dbReference>
<evidence type="ECO:0000256" key="6">
    <source>
        <dbReference type="ARBA" id="ARBA00023136"/>
    </source>
</evidence>
<dbReference type="CDD" id="cd06261">
    <property type="entry name" value="TM_PBP2"/>
    <property type="match status" value="1"/>
</dbReference>
<evidence type="ECO:0000313" key="10">
    <source>
        <dbReference type="Proteomes" id="UP000566813"/>
    </source>
</evidence>
<reference evidence="9 10" key="1">
    <citation type="submission" date="2020-08" db="EMBL/GenBank/DDBJ databases">
        <title>The genome sequence of type strain Novosphingobium flavum NBRC 111647.</title>
        <authorList>
            <person name="Liu Y."/>
        </authorList>
    </citation>
    <scope>NUCLEOTIDE SEQUENCE [LARGE SCALE GENOMIC DNA]</scope>
    <source>
        <strain evidence="9 10">NBRC 111647</strain>
    </source>
</reference>
<feature type="transmembrane region" description="Helical" evidence="7">
    <location>
        <begin position="311"/>
        <end position="332"/>
    </location>
</feature>
<evidence type="ECO:0000256" key="1">
    <source>
        <dbReference type="ARBA" id="ARBA00004651"/>
    </source>
</evidence>
<dbReference type="PROSITE" id="PS50928">
    <property type="entry name" value="ABC_TM1"/>
    <property type="match status" value="1"/>
</dbReference>
<evidence type="ECO:0000256" key="7">
    <source>
        <dbReference type="RuleBase" id="RU363032"/>
    </source>
</evidence>
<evidence type="ECO:0000256" key="2">
    <source>
        <dbReference type="ARBA" id="ARBA00022448"/>
    </source>
</evidence>
<dbReference type="Pfam" id="PF19300">
    <property type="entry name" value="BPD_transp_1_N"/>
    <property type="match status" value="1"/>
</dbReference>
<organism evidence="9 10">
    <name type="scientific">Novosphingobium flavum</name>
    <dbReference type="NCBI Taxonomy" id="1778672"/>
    <lineage>
        <taxon>Bacteria</taxon>
        <taxon>Pseudomonadati</taxon>
        <taxon>Pseudomonadota</taxon>
        <taxon>Alphaproteobacteria</taxon>
        <taxon>Sphingomonadales</taxon>
        <taxon>Sphingomonadaceae</taxon>
        <taxon>Novosphingobium</taxon>
    </lineage>
</organism>
<evidence type="ECO:0000256" key="4">
    <source>
        <dbReference type="ARBA" id="ARBA00022692"/>
    </source>
</evidence>
<evidence type="ECO:0000256" key="5">
    <source>
        <dbReference type="ARBA" id="ARBA00022989"/>
    </source>
</evidence>
<evidence type="ECO:0000313" key="9">
    <source>
        <dbReference type="EMBL" id="MBC2666663.1"/>
    </source>
</evidence>
<comment type="caution">
    <text evidence="9">The sequence shown here is derived from an EMBL/GenBank/DDBJ whole genome shotgun (WGS) entry which is preliminary data.</text>
</comment>
<gene>
    <name evidence="9" type="ORF">H7F51_14160</name>
</gene>
<comment type="subcellular location">
    <subcellularLocation>
        <location evidence="1 7">Cell membrane</location>
        <topology evidence="1 7">Multi-pass membrane protein</topology>
    </subcellularLocation>
</comment>
<dbReference type="AlphaFoldDB" id="A0A7X1FTH3"/>